<keyword evidence="6" id="KW-1185">Reference proteome</keyword>
<gene>
    <name evidence="5" type="ORF">Aru02nite_40000</name>
</gene>
<dbReference type="InterPro" id="IPR029063">
    <property type="entry name" value="SAM-dependent_MTases_sf"/>
</dbReference>
<dbReference type="RefSeq" id="WP_203659824.1">
    <property type="nucleotide sequence ID" value="NZ_BAAAZM010000007.1"/>
</dbReference>
<proteinExistence type="predicted"/>
<sequence length="221" mass="23867">MTTDEQRAYARHLAAEAVAAGDDTGWFERLYAAANSGDAVVPWADRVANPMLLGWLDTHRPAGTRAAVVGCGLGDDAEHLAALGYETVGFDVAPSAVRAARERFPDSAVTYREVDLLAPPADLAGAFDFVFEAYTVQTLQGDARRAAIARCAQLVAPGGTLLVVARARDEKDPPGRMPWPLTRVELDAFADGPLRPVEVEDLLDTDDDPPVRRWRATFVHS</sequence>
<dbReference type="Pfam" id="PF13649">
    <property type="entry name" value="Methyltransf_25"/>
    <property type="match status" value="1"/>
</dbReference>
<dbReference type="InterPro" id="IPR041698">
    <property type="entry name" value="Methyltransf_25"/>
</dbReference>
<evidence type="ECO:0000256" key="2">
    <source>
        <dbReference type="ARBA" id="ARBA00022679"/>
    </source>
</evidence>
<keyword evidence="2" id="KW-0808">Transferase</keyword>
<dbReference type="AlphaFoldDB" id="A0A8J3J7K8"/>
<organism evidence="5 6">
    <name type="scientific">Actinocatenispora rupis</name>
    <dbReference type="NCBI Taxonomy" id="519421"/>
    <lineage>
        <taxon>Bacteria</taxon>
        <taxon>Bacillati</taxon>
        <taxon>Actinomycetota</taxon>
        <taxon>Actinomycetes</taxon>
        <taxon>Micromonosporales</taxon>
        <taxon>Micromonosporaceae</taxon>
        <taxon>Actinocatenispora</taxon>
    </lineage>
</organism>
<name>A0A8J3J7K8_9ACTN</name>
<keyword evidence="3" id="KW-0949">S-adenosyl-L-methionine</keyword>
<dbReference type="EMBL" id="BOMB01000023">
    <property type="protein sequence ID" value="GID13111.1"/>
    <property type="molecule type" value="Genomic_DNA"/>
</dbReference>
<protein>
    <submittedName>
        <fullName evidence="5">Methyltransferase type 12</fullName>
    </submittedName>
</protein>
<dbReference type="CDD" id="cd02440">
    <property type="entry name" value="AdoMet_MTases"/>
    <property type="match status" value="1"/>
</dbReference>
<evidence type="ECO:0000313" key="6">
    <source>
        <dbReference type="Proteomes" id="UP000612808"/>
    </source>
</evidence>
<reference evidence="5" key="1">
    <citation type="submission" date="2021-01" db="EMBL/GenBank/DDBJ databases">
        <title>Whole genome shotgun sequence of Actinocatenispora rupis NBRC 107355.</title>
        <authorList>
            <person name="Komaki H."/>
            <person name="Tamura T."/>
        </authorList>
    </citation>
    <scope>NUCLEOTIDE SEQUENCE</scope>
    <source>
        <strain evidence="5">NBRC 107355</strain>
    </source>
</reference>
<dbReference type="GO" id="GO:0008168">
    <property type="term" value="F:methyltransferase activity"/>
    <property type="evidence" value="ECO:0007669"/>
    <property type="project" value="UniProtKB-KW"/>
</dbReference>
<dbReference type="SUPFAM" id="SSF53335">
    <property type="entry name" value="S-adenosyl-L-methionine-dependent methyltransferases"/>
    <property type="match status" value="1"/>
</dbReference>
<dbReference type="PANTHER" id="PTHR43464">
    <property type="entry name" value="METHYLTRANSFERASE"/>
    <property type="match status" value="1"/>
</dbReference>
<dbReference type="PANTHER" id="PTHR43464:SF19">
    <property type="entry name" value="UBIQUINONE BIOSYNTHESIS O-METHYLTRANSFERASE, MITOCHONDRIAL"/>
    <property type="match status" value="1"/>
</dbReference>
<dbReference type="Gene3D" id="3.40.50.150">
    <property type="entry name" value="Vaccinia Virus protein VP39"/>
    <property type="match status" value="1"/>
</dbReference>
<evidence type="ECO:0000256" key="1">
    <source>
        <dbReference type="ARBA" id="ARBA00022603"/>
    </source>
</evidence>
<dbReference type="GO" id="GO:0032259">
    <property type="term" value="P:methylation"/>
    <property type="evidence" value="ECO:0007669"/>
    <property type="project" value="UniProtKB-KW"/>
</dbReference>
<accession>A0A8J3J7K8</accession>
<evidence type="ECO:0000259" key="4">
    <source>
        <dbReference type="Pfam" id="PF13649"/>
    </source>
</evidence>
<comment type="caution">
    <text evidence="5">The sequence shown here is derived from an EMBL/GenBank/DDBJ whole genome shotgun (WGS) entry which is preliminary data.</text>
</comment>
<feature type="domain" description="Methyltransferase" evidence="4">
    <location>
        <begin position="69"/>
        <end position="159"/>
    </location>
</feature>
<evidence type="ECO:0000256" key="3">
    <source>
        <dbReference type="ARBA" id="ARBA00022691"/>
    </source>
</evidence>
<evidence type="ECO:0000313" key="5">
    <source>
        <dbReference type="EMBL" id="GID13111.1"/>
    </source>
</evidence>
<dbReference type="Proteomes" id="UP000612808">
    <property type="component" value="Unassembled WGS sequence"/>
</dbReference>
<keyword evidence="1 5" id="KW-0489">Methyltransferase</keyword>